<dbReference type="STRING" id="237679.SAMN04488072_10311"/>
<accession>A0A1I0WHG8</accession>
<keyword evidence="1" id="KW-1133">Transmembrane helix</keyword>
<keyword evidence="4" id="KW-1185">Reference proteome</keyword>
<feature type="transmembrane region" description="Helical" evidence="1">
    <location>
        <begin position="141"/>
        <end position="162"/>
    </location>
</feature>
<dbReference type="OrthoDB" id="9808690at2"/>
<dbReference type="AlphaFoldDB" id="A0A1I0WHG8"/>
<dbReference type="EMBL" id="FOJW01000003">
    <property type="protein sequence ID" value="SFA87570.1"/>
    <property type="molecule type" value="Genomic_DNA"/>
</dbReference>
<name>A0A1I0WHG8_9BACI</name>
<proteinExistence type="predicted"/>
<dbReference type="RefSeq" id="WP_090234229.1">
    <property type="nucleotide sequence ID" value="NZ_FOJW01000003.1"/>
</dbReference>
<sequence>MNFTQPKVPVPAGKWEKIFHSASIVLIIMTFMYAALKYASLPDTIPIHFNAQGEVGNWGNKAMIFMLPVISLLLYIMFYFLNMVPHLFNLPVNITEENAARIYPLARMMMAIFNFEMMAIFSYVTWEMINVAQGHSATLDIWFVLVVFVVPLGTIALFIPCMRRRQ</sequence>
<evidence type="ECO:0000313" key="4">
    <source>
        <dbReference type="Proteomes" id="UP000198642"/>
    </source>
</evidence>
<evidence type="ECO:0000256" key="1">
    <source>
        <dbReference type="SAM" id="Phobius"/>
    </source>
</evidence>
<feature type="transmembrane region" description="Helical" evidence="1">
    <location>
        <begin position="18"/>
        <end position="36"/>
    </location>
</feature>
<evidence type="ECO:0000259" key="2">
    <source>
        <dbReference type="Pfam" id="PF07853"/>
    </source>
</evidence>
<feature type="domain" description="DUF1648" evidence="2">
    <location>
        <begin position="25"/>
        <end position="71"/>
    </location>
</feature>
<keyword evidence="1" id="KW-0472">Membrane</keyword>
<feature type="transmembrane region" description="Helical" evidence="1">
    <location>
        <begin position="62"/>
        <end position="81"/>
    </location>
</feature>
<dbReference type="InterPro" id="IPR012867">
    <property type="entry name" value="DUF1648"/>
</dbReference>
<evidence type="ECO:0000313" key="3">
    <source>
        <dbReference type="EMBL" id="SFA87570.1"/>
    </source>
</evidence>
<feature type="transmembrane region" description="Helical" evidence="1">
    <location>
        <begin position="102"/>
        <end position="121"/>
    </location>
</feature>
<gene>
    <name evidence="3" type="ORF">SAMN04488072_10311</name>
</gene>
<dbReference type="Pfam" id="PF07853">
    <property type="entry name" value="DUF1648"/>
    <property type="match status" value="1"/>
</dbReference>
<dbReference type="Proteomes" id="UP000198642">
    <property type="component" value="Unassembled WGS sequence"/>
</dbReference>
<keyword evidence="1" id="KW-0812">Transmembrane</keyword>
<protein>
    <recommendedName>
        <fullName evidence="2">DUF1648 domain-containing protein</fullName>
    </recommendedName>
</protein>
<reference evidence="3 4" key="1">
    <citation type="submission" date="2016-10" db="EMBL/GenBank/DDBJ databases">
        <authorList>
            <person name="de Groot N.N."/>
        </authorList>
    </citation>
    <scope>NUCLEOTIDE SEQUENCE [LARGE SCALE GENOMIC DNA]</scope>
    <source>
        <strain evidence="3 4">CGMCC 1.3702</strain>
    </source>
</reference>
<organism evidence="3 4">
    <name type="scientific">Lentibacillus halodurans</name>
    <dbReference type="NCBI Taxonomy" id="237679"/>
    <lineage>
        <taxon>Bacteria</taxon>
        <taxon>Bacillati</taxon>
        <taxon>Bacillota</taxon>
        <taxon>Bacilli</taxon>
        <taxon>Bacillales</taxon>
        <taxon>Bacillaceae</taxon>
        <taxon>Lentibacillus</taxon>
    </lineage>
</organism>